<keyword evidence="1" id="KW-0812">Transmembrane</keyword>
<dbReference type="InterPro" id="IPR006696">
    <property type="entry name" value="DUF423"/>
</dbReference>
<dbReference type="OrthoDB" id="7173378at2"/>
<feature type="transmembrane region" description="Helical" evidence="1">
    <location>
        <begin position="65"/>
        <end position="82"/>
    </location>
</feature>
<keyword evidence="4" id="KW-1185">Reference proteome</keyword>
<keyword evidence="1" id="KW-0472">Membrane</keyword>
<feature type="transmembrane region" description="Helical" evidence="1">
    <location>
        <begin position="39"/>
        <end position="58"/>
    </location>
</feature>
<gene>
    <name evidence="3" type="ORF">SAMN04488498_1059</name>
</gene>
<dbReference type="EMBL" id="FOSL01000005">
    <property type="protein sequence ID" value="SFK32423.1"/>
    <property type="molecule type" value="Genomic_DNA"/>
</dbReference>
<evidence type="ECO:0000313" key="3">
    <source>
        <dbReference type="EMBL" id="SFK32423.1"/>
    </source>
</evidence>
<sequence length="121" mass="12021">MGLRMIQRILILAAGLCGAAGVALSAAAAHGGGGNTSTAASFLLMHAPVFLAIGLTGANRLLRGGGLTLLAGLLVFAGDLLMRDHAGVRLFPMAAPAGGMLLIAGWLIVAASAFGKISRTD</sequence>
<proteinExistence type="predicted"/>
<evidence type="ECO:0000256" key="1">
    <source>
        <dbReference type="SAM" id="Phobius"/>
    </source>
</evidence>
<dbReference type="Pfam" id="PF04241">
    <property type="entry name" value="DUF423"/>
    <property type="match status" value="1"/>
</dbReference>
<keyword evidence="1" id="KW-1133">Transmembrane helix</keyword>
<feature type="transmembrane region" description="Helical" evidence="1">
    <location>
        <begin position="94"/>
        <end position="115"/>
    </location>
</feature>
<organism evidence="3 4">
    <name type="scientific">Neomesorhizobium albiziae</name>
    <dbReference type="NCBI Taxonomy" id="335020"/>
    <lineage>
        <taxon>Bacteria</taxon>
        <taxon>Pseudomonadati</taxon>
        <taxon>Pseudomonadota</taxon>
        <taxon>Alphaproteobacteria</taxon>
        <taxon>Hyphomicrobiales</taxon>
        <taxon>Phyllobacteriaceae</taxon>
        <taxon>Neomesorhizobium</taxon>
    </lineage>
</organism>
<protein>
    <submittedName>
        <fullName evidence="3">Uncharacterized membrane protein YgdD, TMEM256/DUF423 family</fullName>
    </submittedName>
</protein>
<feature type="chain" id="PRO_5009302418" evidence="2">
    <location>
        <begin position="29"/>
        <end position="121"/>
    </location>
</feature>
<reference evidence="3 4" key="1">
    <citation type="submission" date="2016-10" db="EMBL/GenBank/DDBJ databases">
        <authorList>
            <person name="Varghese N."/>
            <person name="Submissions S."/>
        </authorList>
    </citation>
    <scope>NUCLEOTIDE SEQUENCE [LARGE SCALE GENOMIC DNA]</scope>
    <source>
        <strain evidence="3 4">DSM 21822</strain>
    </source>
</reference>
<dbReference type="AlphaFoldDB" id="A0A1I3YKY1"/>
<keyword evidence="2" id="KW-0732">Signal</keyword>
<name>A0A1I3YKY1_9HYPH</name>
<evidence type="ECO:0000313" key="4">
    <source>
        <dbReference type="Proteomes" id="UP000323300"/>
    </source>
</evidence>
<dbReference type="Proteomes" id="UP000323300">
    <property type="component" value="Unassembled WGS sequence"/>
</dbReference>
<evidence type="ECO:0000256" key="2">
    <source>
        <dbReference type="SAM" id="SignalP"/>
    </source>
</evidence>
<accession>A0A1I3YKY1</accession>
<feature type="signal peptide" evidence="2">
    <location>
        <begin position="1"/>
        <end position="28"/>
    </location>
</feature>